<keyword evidence="2" id="KW-1185">Reference proteome</keyword>
<comment type="caution">
    <text evidence="1">The sequence shown here is derived from an EMBL/GenBank/DDBJ whole genome shotgun (WGS) entry which is preliminary data.</text>
</comment>
<sequence>MTAPPLPSPPEHLLNNPQILATLHSMSSYIKVETPFNVDCLELLLSTHPNQPFVASVIHSLREGFWPFYEAEWEEKCKQKVENYVTAEVGIAALKAHRDQEVATGRWSEALPEDFVLLPGMKVSPMFVVWQKGKARVVMDQTALGFNDGIPREEAKVKYDDMHTFGQVLNDVIKEHPNEELVLFKSDVAKAFLNLPAHPLWQLCQVVSVEGRFHIVRRLVFGTRTTPCCWCSVSALLCWFGTEKLGIPNLHVYMDDFFGWDFKRNLIIFHGKKYPKRQVQFLVFWDMIDCPYEARKQDWGVWLLIIGFLTDIMKGFISLTQESIDELVKAIHTFLSSPNRKAALRDWQHLTEMYHKMSDKTLQFRHIPINGEVHRDLTWFSDMLKSAIGIQFVDVQVWSDSEADFVCWTDASNIGLSFVYASNGFCY</sequence>
<dbReference type="InterPro" id="IPR043502">
    <property type="entry name" value="DNA/RNA_pol_sf"/>
</dbReference>
<dbReference type="PANTHER" id="PTHR33050">
    <property type="entry name" value="REVERSE TRANSCRIPTASE DOMAIN-CONTAINING PROTEIN"/>
    <property type="match status" value="1"/>
</dbReference>
<proteinExistence type="predicted"/>
<dbReference type="AlphaFoldDB" id="A0AA38U5Y3"/>
<organism evidence="1 2">
    <name type="scientific">Lentinula raphanica</name>
    <dbReference type="NCBI Taxonomy" id="153919"/>
    <lineage>
        <taxon>Eukaryota</taxon>
        <taxon>Fungi</taxon>
        <taxon>Dikarya</taxon>
        <taxon>Basidiomycota</taxon>
        <taxon>Agaricomycotina</taxon>
        <taxon>Agaricomycetes</taxon>
        <taxon>Agaricomycetidae</taxon>
        <taxon>Agaricales</taxon>
        <taxon>Marasmiineae</taxon>
        <taxon>Omphalotaceae</taxon>
        <taxon>Lentinula</taxon>
    </lineage>
</organism>
<evidence type="ECO:0000313" key="1">
    <source>
        <dbReference type="EMBL" id="KAJ3832934.1"/>
    </source>
</evidence>
<dbReference type="InterPro" id="IPR052055">
    <property type="entry name" value="Hepadnavirus_pol/RT"/>
</dbReference>
<dbReference type="EMBL" id="MU806812">
    <property type="protein sequence ID" value="KAJ3832934.1"/>
    <property type="molecule type" value="Genomic_DNA"/>
</dbReference>
<reference evidence="1" key="1">
    <citation type="submission" date="2022-08" db="EMBL/GenBank/DDBJ databases">
        <authorList>
            <consortium name="DOE Joint Genome Institute"/>
            <person name="Min B."/>
            <person name="Riley R."/>
            <person name="Sierra-Patev S."/>
            <person name="Naranjo-Ortiz M."/>
            <person name="Looney B."/>
            <person name="Konkel Z."/>
            <person name="Slot J.C."/>
            <person name="Sakamoto Y."/>
            <person name="Steenwyk J.L."/>
            <person name="Rokas A."/>
            <person name="Carro J."/>
            <person name="Camarero S."/>
            <person name="Ferreira P."/>
            <person name="Molpeceres G."/>
            <person name="Ruiz-Duenas F.J."/>
            <person name="Serrano A."/>
            <person name="Henrissat B."/>
            <person name="Drula E."/>
            <person name="Hughes K.W."/>
            <person name="Mata J.L."/>
            <person name="Ishikawa N.K."/>
            <person name="Vargas-Isla R."/>
            <person name="Ushijima S."/>
            <person name="Smith C.A."/>
            <person name="Ahrendt S."/>
            <person name="Andreopoulos W."/>
            <person name="He G."/>
            <person name="Labutti K."/>
            <person name="Lipzen A."/>
            <person name="Ng V."/>
            <person name="Sandor L."/>
            <person name="Barry K."/>
            <person name="Martinez A.T."/>
            <person name="Xiao Y."/>
            <person name="Gibbons J.G."/>
            <person name="Terashima K."/>
            <person name="Hibbett D.S."/>
            <person name="Grigoriev I.V."/>
        </authorList>
    </citation>
    <scope>NUCLEOTIDE SEQUENCE</scope>
    <source>
        <strain evidence="1">TFB9207</strain>
    </source>
</reference>
<name>A0AA38U5Y3_9AGAR</name>
<accession>A0AA38U5Y3</accession>
<dbReference type="PANTHER" id="PTHR33050:SF7">
    <property type="entry name" value="RIBONUCLEASE H"/>
    <property type="match status" value="1"/>
</dbReference>
<dbReference type="Proteomes" id="UP001163846">
    <property type="component" value="Unassembled WGS sequence"/>
</dbReference>
<evidence type="ECO:0000313" key="2">
    <source>
        <dbReference type="Proteomes" id="UP001163846"/>
    </source>
</evidence>
<dbReference type="SUPFAM" id="SSF56672">
    <property type="entry name" value="DNA/RNA polymerases"/>
    <property type="match status" value="1"/>
</dbReference>
<protein>
    <recommendedName>
        <fullName evidence="3">Reverse transcriptase domain-containing protein</fullName>
    </recommendedName>
</protein>
<gene>
    <name evidence="1" type="ORF">F5878DRAFT_701675</name>
</gene>
<evidence type="ECO:0008006" key="3">
    <source>
        <dbReference type="Google" id="ProtNLM"/>
    </source>
</evidence>